<dbReference type="PROSITE" id="PS00012">
    <property type="entry name" value="PHOSPHOPANTETHEINE"/>
    <property type="match status" value="1"/>
</dbReference>
<gene>
    <name evidence="4" type="ORF">DMA12_01695</name>
</gene>
<protein>
    <recommendedName>
        <fullName evidence="3">Carrier domain-containing protein</fullName>
    </recommendedName>
</protein>
<dbReference type="Gene3D" id="1.10.1200.10">
    <property type="entry name" value="ACP-like"/>
    <property type="match status" value="1"/>
</dbReference>
<feature type="domain" description="Carrier" evidence="3">
    <location>
        <begin position="49"/>
        <end position="126"/>
    </location>
</feature>
<dbReference type="InterPro" id="IPR009081">
    <property type="entry name" value="PP-bd_ACP"/>
</dbReference>
<name>A0A428X6D3_AMYBA</name>
<dbReference type="AlphaFoldDB" id="A0A428X6D3"/>
<dbReference type="Pfam" id="PF00550">
    <property type="entry name" value="PP-binding"/>
    <property type="match status" value="1"/>
</dbReference>
<dbReference type="EMBL" id="QHHU01000001">
    <property type="protein sequence ID" value="RSM50879.1"/>
    <property type="molecule type" value="Genomic_DNA"/>
</dbReference>
<evidence type="ECO:0000256" key="2">
    <source>
        <dbReference type="ARBA" id="ARBA00022553"/>
    </source>
</evidence>
<evidence type="ECO:0000259" key="3">
    <source>
        <dbReference type="PROSITE" id="PS50075"/>
    </source>
</evidence>
<dbReference type="InterPro" id="IPR036736">
    <property type="entry name" value="ACP-like_sf"/>
</dbReference>
<dbReference type="SUPFAM" id="SSF47336">
    <property type="entry name" value="ACP-like"/>
    <property type="match status" value="1"/>
</dbReference>
<evidence type="ECO:0000313" key="4">
    <source>
        <dbReference type="EMBL" id="RSM50879.1"/>
    </source>
</evidence>
<dbReference type="InterPro" id="IPR006162">
    <property type="entry name" value="Ppantetheine_attach_site"/>
</dbReference>
<sequence>MSIESPLKNGACLVVPIFVRHLFSILGRNAPSVSLEKITYLRTPLLDSTWDSRFEAAIRANVKGLSPDTPLTPDLDLTALGLNSLGMVQLLMALENACGVQVADEQLNYRIFTSVSGLWRTLEQSRGLSGERKEARS</sequence>
<comment type="caution">
    <text evidence="4">The sequence shown here is derived from an EMBL/GenBank/DDBJ whole genome shotgun (WGS) entry which is preliminary data.</text>
</comment>
<accession>A0A428X6D3</accession>
<dbReference type="OrthoDB" id="3395095at2"/>
<evidence type="ECO:0000313" key="5">
    <source>
        <dbReference type="Proteomes" id="UP000286716"/>
    </source>
</evidence>
<dbReference type="PROSITE" id="PS50075">
    <property type="entry name" value="CARRIER"/>
    <property type="match status" value="1"/>
</dbReference>
<organism evidence="4 5">
    <name type="scientific">Amycolatopsis balhimycina DSM 5908</name>
    <dbReference type="NCBI Taxonomy" id="1081091"/>
    <lineage>
        <taxon>Bacteria</taxon>
        <taxon>Bacillati</taxon>
        <taxon>Actinomycetota</taxon>
        <taxon>Actinomycetes</taxon>
        <taxon>Pseudonocardiales</taxon>
        <taxon>Pseudonocardiaceae</taxon>
        <taxon>Amycolatopsis</taxon>
    </lineage>
</organism>
<dbReference type="Proteomes" id="UP000286716">
    <property type="component" value="Unassembled WGS sequence"/>
</dbReference>
<keyword evidence="2" id="KW-0597">Phosphoprotein</keyword>
<keyword evidence="1" id="KW-0596">Phosphopantetheine</keyword>
<proteinExistence type="predicted"/>
<evidence type="ECO:0000256" key="1">
    <source>
        <dbReference type="ARBA" id="ARBA00022450"/>
    </source>
</evidence>
<reference evidence="4 5" key="1">
    <citation type="submission" date="2018-05" db="EMBL/GenBank/DDBJ databases">
        <title>Evolution of GPA BGCs.</title>
        <authorList>
            <person name="Waglechner N."/>
            <person name="Wright G.D."/>
        </authorList>
    </citation>
    <scope>NUCLEOTIDE SEQUENCE [LARGE SCALE GENOMIC DNA]</scope>
    <source>
        <strain evidence="4 5">DSM 5908</strain>
    </source>
</reference>
<keyword evidence="5" id="KW-1185">Reference proteome</keyword>